<comment type="similarity">
    <text evidence="2">Belongs to the TrbI/VirB10 family.</text>
</comment>
<gene>
    <name evidence="8" type="ORF">F1189_23530</name>
</gene>
<dbReference type="AlphaFoldDB" id="A0A5M6INW1"/>
<evidence type="ECO:0000256" key="1">
    <source>
        <dbReference type="ARBA" id="ARBA00004167"/>
    </source>
</evidence>
<name>A0A5M6INW1_9PROT</name>
<comment type="subcellular location">
    <subcellularLocation>
        <location evidence="1">Membrane</location>
        <topology evidence="1">Single-pass membrane protein</topology>
    </subcellularLocation>
</comment>
<evidence type="ECO:0000256" key="4">
    <source>
        <dbReference type="ARBA" id="ARBA00022989"/>
    </source>
</evidence>
<feature type="transmembrane region" description="Helical" evidence="7">
    <location>
        <begin position="25"/>
        <end position="42"/>
    </location>
</feature>
<keyword evidence="3 7" id="KW-0812">Transmembrane</keyword>
<sequence length="364" mass="38332">MADNELPPAASPVGGGPPARWRRRALLLLALVLFLGFMWLTTEPPRRPPAPKPNSGTEEPGQIGRPFEPVPPPPEPARPALPAKPAIPATALPIAPPYRPAPLMAFGGPAETMQPGPAMAGPGRREDGAGPFPPAVEPAAAAVLQADPLAARLRADDQPVAVATRLPDRNLVLTEGTPIPCLPDAPITSDIEGAFRCKVPAAVYATSGAVALLDPGTWIVGRVGAGLRRGQRRLFAVMTRIETPQGCVVRLRAPVADALGQAGLDGDIDTHFFERFSAYLGMAFLDTALQAAVLAASNAGGRNNGFQFYQFQQAGREGGQALFADQAAIPSTLSRGQAMPIVVRLTQDIDMRACFRLRAREAGR</sequence>
<dbReference type="Proteomes" id="UP000325255">
    <property type="component" value="Unassembled WGS sequence"/>
</dbReference>
<evidence type="ECO:0000256" key="3">
    <source>
        <dbReference type="ARBA" id="ARBA00022692"/>
    </source>
</evidence>
<evidence type="ECO:0000313" key="9">
    <source>
        <dbReference type="Proteomes" id="UP000325255"/>
    </source>
</evidence>
<keyword evidence="4 7" id="KW-1133">Transmembrane helix</keyword>
<dbReference type="InterPro" id="IPR042217">
    <property type="entry name" value="T4SS_VirB10/TrbI"/>
</dbReference>
<feature type="region of interest" description="Disordered" evidence="6">
    <location>
        <begin position="42"/>
        <end position="83"/>
    </location>
</feature>
<dbReference type="OrthoDB" id="9807354at2"/>
<reference evidence="8 9" key="1">
    <citation type="submission" date="2019-09" db="EMBL/GenBank/DDBJ databases">
        <title>Genome sequence of Rhodovastum atsumiense, a diverse member of the Acetobacteraceae family of non-sulfur purple photosynthetic bacteria.</title>
        <authorList>
            <person name="Meyer T."/>
            <person name="Kyndt J."/>
        </authorList>
    </citation>
    <scope>NUCLEOTIDE SEQUENCE [LARGE SCALE GENOMIC DNA]</scope>
    <source>
        <strain evidence="8 9">DSM 21279</strain>
    </source>
</reference>
<feature type="compositionally biased region" description="Pro residues" evidence="6">
    <location>
        <begin position="68"/>
        <end position="79"/>
    </location>
</feature>
<keyword evidence="9" id="KW-1185">Reference proteome</keyword>
<dbReference type="CDD" id="cd16429">
    <property type="entry name" value="VirB10"/>
    <property type="match status" value="1"/>
</dbReference>
<accession>A0A5M6INW1</accession>
<dbReference type="GO" id="GO:0016020">
    <property type="term" value="C:membrane"/>
    <property type="evidence" value="ECO:0007669"/>
    <property type="project" value="UniProtKB-SubCell"/>
</dbReference>
<organism evidence="8 9">
    <name type="scientific">Rhodovastum atsumiense</name>
    <dbReference type="NCBI Taxonomy" id="504468"/>
    <lineage>
        <taxon>Bacteria</taxon>
        <taxon>Pseudomonadati</taxon>
        <taxon>Pseudomonadota</taxon>
        <taxon>Alphaproteobacteria</taxon>
        <taxon>Acetobacterales</taxon>
        <taxon>Acetobacteraceae</taxon>
        <taxon>Rhodovastum</taxon>
    </lineage>
</organism>
<protein>
    <submittedName>
        <fullName evidence="8">TrbI/VirB10 family protein</fullName>
    </submittedName>
</protein>
<evidence type="ECO:0000256" key="7">
    <source>
        <dbReference type="SAM" id="Phobius"/>
    </source>
</evidence>
<dbReference type="InterPro" id="IPR005498">
    <property type="entry name" value="T4SS_VirB10/TraB/TrbI"/>
</dbReference>
<keyword evidence="5 7" id="KW-0472">Membrane</keyword>
<dbReference type="RefSeq" id="WP_150043425.1">
    <property type="nucleotide sequence ID" value="NZ_OW485607.1"/>
</dbReference>
<dbReference type="Pfam" id="PF03743">
    <property type="entry name" value="TrbI"/>
    <property type="match status" value="1"/>
</dbReference>
<evidence type="ECO:0000256" key="6">
    <source>
        <dbReference type="SAM" id="MobiDB-lite"/>
    </source>
</evidence>
<comment type="caution">
    <text evidence="8">The sequence shown here is derived from an EMBL/GenBank/DDBJ whole genome shotgun (WGS) entry which is preliminary data.</text>
</comment>
<dbReference type="Gene3D" id="2.40.128.260">
    <property type="entry name" value="Type IV secretion system, VirB10/TraB/TrbI"/>
    <property type="match status" value="1"/>
</dbReference>
<proteinExistence type="inferred from homology"/>
<dbReference type="EMBL" id="VWPK01000047">
    <property type="protein sequence ID" value="KAA5609599.1"/>
    <property type="molecule type" value="Genomic_DNA"/>
</dbReference>
<evidence type="ECO:0000256" key="5">
    <source>
        <dbReference type="ARBA" id="ARBA00023136"/>
    </source>
</evidence>
<evidence type="ECO:0000313" key="8">
    <source>
        <dbReference type="EMBL" id="KAA5609599.1"/>
    </source>
</evidence>
<evidence type="ECO:0000256" key="2">
    <source>
        <dbReference type="ARBA" id="ARBA00010265"/>
    </source>
</evidence>